<name>A0A239F8Z4_9SPHN</name>
<dbReference type="Gene3D" id="3.30.1380.10">
    <property type="match status" value="1"/>
</dbReference>
<dbReference type="OrthoDB" id="8479979at2"/>
<gene>
    <name evidence="1" type="ORF">SAMN06295912_108107</name>
</gene>
<evidence type="ECO:0000313" key="1">
    <source>
        <dbReference type="EMBL" id="SNS52958.1"/>
    </source>
</evidence>
<dbReference type="InterPro" id="IPR009045">
    <property type="entry name" value="Zn_M74/Hedgehog-like"/>
</dbReference>
<dbReference type="SUPFAM" id="SSF55166">
    <property type="entry name" value="Hedgehog/DD-peptidase"/>
    <property type="match status" value="1"/>
</dbReference>
<reference evidence="2" key="1">
    <citation type="submission" date="2017-06" db="EMBL/GenBank/DDBJ databases">
        <authorList>
            <person name="Varghese N."/>
            <person name="Submissions S."/>
        </authorList>
    </citation>
    <scope>NUCLEOTIDE SEQUENCE [LARGE SCALE GENOMIC DNA]</scope>
    <source>
        <strain evidence="2">LNB2</strain>
    </source>
</reference>
<dbReference type="EMBL" id="FZOS01000008">
    <property type="protein sequence ID" value="SNS52958.1"/>
    <property type="molecule type" value="Genomic_DNA"/>
</dbReference>
<dbReference type="CDD" id="cd14845">
    <property type="entry name" value="L-Ala-D-Glu_peptidase_like"/>
    <property type="match status" value="1"/>
</dbReference>
<dbReference type="Proteomes" id="UP000198281">
    <property type="component" value="Unassembled WGS sequence"/>
</dbReference>
<keyword evidence="2" id="KW-1185">Reference proteome</keyword>
<organism evidence="1 2">
    <name type="scientific">Edaphosphingomonas laterariae</name>
    <dbReference type="NCBI Taxonomy" id="861865"/>
    <lineage>
        <taxon>Bacteria</taxon>
        <taxon>Pseudomonadati</taxon>
        <taxon>Pseudomonadota</taxon>
        <taxon>Alphaproteobacteria</taxon>
        <taxon>Sphingomonadales</taxon>
        <taxon>Rhizorhabdaceae</taxon>
        <taxon>Edaphosphingomonas</taxon>
    </lineage>
</organism>
<dbReference type="AlphaFoldDB" id="A0A239F8Z4"/>
<sequence length="158" mass="17523">MAYALGRASLAELAGVHPLLVGVVKRAIEITRQDFTVHDGLRTEAEQREYVLRGVSKTMASKHMRQADGFGHAVDLVPYINGKLRWEWPAIYVIAAAVRIAAQEQRVKLIWGGVWDRPFETIEPTVAGCERAVADYVGRRRAAGKSAFIDGPHFELLA</sequence>
<accession>A0A239F8Z4</accession>
<evidence type="ECO:0000313" key="2">
    <source>
        <dbReference type="Proteomes" id="UP000198281"/>
    </source>
</evidence>
<proteinExistence type="predicted"/>
<dbReference type="RefSeq" id="WP_089219394.1">
    <property type="nucleotide sequence ID" value="NZ_FZOS01000008.1"/>
</dbReference>
<protein>
    <submittedName>
        <fullName evidence="1">Peptidoglycan L-alanyl-D-glutamate endopeptidase CwlK</fullName>
    </submittedName>
</protein>